<feature type="domain" description="Ribosome maturation protein SDO1/SBDS central" evidence="4">
    <location>
        <begin position="97"/>
        <end position="156"/>
    </location>
</feature>
<comment type="similarity">
    <text evidence="1">Belongs to the SDO1/SBDS family.</text>
</comment>
<feature type="domain" description="Ribosome maturation protein SDO1/SBDS N-terminal" evidence="3">
    <location>
        <begin position="5"/>
        <end position="89"/>
    </location>
</feature>
<dbReference type="Gene3D" id="3.30.1250.10">
    <property type="entry name" value="Ribosome maturation protein SBDS, N-terminal domain"/>
    <property type="match status" value="1"/>
</dbReference>
<dbReference type="Pfam" id="PF01172">
    <property type="entry name" value="SBDS_N"/>
    <property type="match status" value="1"/>
</dbReference>
<evidence type="ECO:0000313" key="6">
    <source>
        <dbReference type="Proteomes" id="UP001157974"/>
    </source>
</evidence>
<evidence type="ECO:0000259" key="4">
    <source>
        <dbReference type="Pfam" id="PF09377"/>
    </source>
</evidence>
<name>A0AAV8UYS2_9RHOD</name>
<feature type="region of interest" description="Disordered" evidence="2">
    <location>
        <begin position="231"/>
        <end position="255"/>
    </location>
</feature>
<sequence>MPDMLVRYKKGKTNFEIITKEGSVSQYREGTIKNTDDVVVANVIFTNHSKGERASDEQLRSAFDTDDLSQCLEKILLTGEPQLSVAERKAKVEQKRKEIVDYFRKYYVEPRTKLPLPAQRIDAALTQAKIRVDPDTPAARQAADAASKVVAVMPMSKSTLDGTIKIPHQYVGSAMGSVSKYCQVVKDGYTSEGSSISVSVAPGDYDMLISDLTKATKGNFTFDIEGQQKAMASGNEATEKKKGGKVGKKGKGGKK</sequence>
<dbReference type="AlphaFoldDB" id="A0AAV8UYS2"/>
<dbReference type="InterPro" id="IPR037188">
    <property type="entry name" value="Sdo1/SBDS_central_sf"/>
</dbReference>
<keyword evidence="6" id="KW-1185">Reference proteome</keyword>
<evidence type="ECO:0000256" key="2">
    <source>
        <dbReference type="SAM" id="MobiDB-lite"/>
    </source>
</evidence>
<dbReference type="SUPFAM" id="SSF89895">
    <property type="entry name" value="FYSH domain"/>
    <property type="match status" value="1"/>
</dbReference>
<dbReference type="InterPro" id="IPR019783">
    <property type="entry name" value="SDO1/SBDS_N"/>
</dbReference>
<accession>A0AAV8UYS2</accession>
<comment type="caution">
    <text evidence="5">The sequence shown here is derived from an EMBL/GenBank/DDBJ whole genome shotgun (WGS) entry which is preliminary data.</text>
</comment>
<evidence type="ECO:0000313" key="5">
    <source>
        <dbReference type="EMBL" id="KAJ8906793.1"/>
    </source>
</evidence>
<dbReference type="GO" id="GO:0042256">
    <property type="term" value="P:cytosolic ribosome assembly"/>
    <property type="evidence" value="ECO:0007669"/>
    <property type="project" value="InterPro"/>
</dbReference>
<feature type="compositionally biased region" description="Basic residues" evidence="2">
    <location>
        <begin position="242"/>
        <end position="255"/>
    </location>
</feature>
<dbReference type="InterPro" id="IPR035647">
    <property type="entry name" value="EFG_III/V"/>
</dbReference>
<organism evidence="5 6">
    <name type="scientific">Rhodosorus marinus</name>
    <dbReference type="NCBI Taxonomy" id="101924"/>
    <lineage>
        <taxon>Eukaryota</taxon>
        <taxon>Rhodophyta</taxon>
        <taxon>Stylonematophyceae</taxon>
        <taxon>Stylonematales</taxon>
        <taxon>Stylonemataceae</taxon>
        <taxon>Rhodosorus</taxon>
    </lineage>
</organism>
<gene>
    <name evidence="5" type="ORF">NDN08_003279</name>
</gene>
<dbReference type="Gene3D" id="3.30.70.240">
    <property type="match status" value="1"/>
</dbReference>
<dbReference type="PANTHER" id="PTHR10927:SF4">
    <property type="entry name" value="RIBOSOME MATURATION PROTEIN SDO1 HOMOLOG"/>
    <property type="match status" value="1"/>
</dbReference>
<dbReference type="InterPro" id="IPR018978">
    <property type="entry name" value="SDO1/SBDS_central"/>
</dbReference>
<protein>
    <recommendedName>
        <fullName evidence="7">Ribosome maturation protein SDO1/SBDS N-terminal domain-containing protein</fullName>
    </recommendedName>
</protein>
<evidence type="ECO:0000256" key="1">
    <source>
        <dbReference type="ARBA" id="ARBA00007433"/>
    </source>
</evidence>
<reference evidence="5 6" key="1">
    <citation type="journal article" date="2023" name="Nat. Commun.">
        <title>Origin of minicircular mitochondrial genomes in red algae.</title>
        <authorList>
            <person name="Lee Y."/>
            <person name="Cho C.H."/>
            <person name="Lee Y.M."/>
            <person name="Park S.I."/>
            <person name="Yang J.H."/>
            <person name="West J.A."/>
            <person name="Bhattacharya D."/>
            <person name="Yoon H.S."/>
        </authorList>
    </citation>
    <scope>NUCLEOTIDE SEQUENCE [LARGE SCALE GENOMIC DNA]</scope>
    <source>
        <strain evidence="5 6">CCMP1338</strain>
        <tissue evidence="5">Whole cell</tissue>
    </source>
</reference>
<dbReference type="NCBIfam" id="TIGR00291">
    <property type="entry name" value="RNA_SBDS"/>
    <property type="match status" value="1"/>
</dbReference>
<evidence type="ECO:0008006" key="7">
    <source>
        <dbReference type="Google" id="ProtNLM"/>
    </source>
</evidence>
<dbReference type="InterPro" id="IPR036786">
    <property type="entry name" value="Ribosome_mat_SBDS_N_sf"/>
</dbReference>
<dbReference type="SUPFAM" id="SSF109728">
    <property type="entry name" value="Hypothetical protein AF0491, middle domain"/>
    <property type="match status" value="1"/>
</dbReference>
<dbReference type="EMBL" id="JAMWBK010000003">
    <property type="protein sequence ID" value="KAJ8906793.1"/>
    <property type="molecule type" value="Genomic_DNA"/>
</dbReference>
<dbReference type="Proteomes" id="UP001157974">
    <property type="component" value="Unassembled WGS sequence"/>
</dbReference>
<dbReference type="PANTHER" id="PTHR10927">
    <property type="entry name" value="RIBOSOME MATURATION PROTEIN SBDS"/>
    <property type="match status" value="1"/>
</dbReference>
<dbReference type="Gene3D" id="1.10.10.900">
    <property type="entry name" value="SBDS protein C-terminal domain, subdomain 1"/>
    <property type="match status" value="1"/>
</dbReference>
<proteinExistence type="inferred from homology"/>
<dbReference type="SUPFAM" id="SSF54980">
    <property type="entry name" value="EF-G C-terminal domain-like"/>
    <property type="match status" value="1"/>
</dbReference>
<dbReference type="InterPro" id="IPR039100">
    <property type="entry name" value="Sdo1/SBDS-like"/>
</dbReference>
<evidence type="ECO:0000259" key="3">
    <source>
        <dbReference type="Pfam" id="PF01172"/>
    </source>
</evidence>
<dbReference type="InterPro" id="IPR002140">
    <property type="entry name" value="Sdo1/SBDS"/>
</dbReference>
<dbReference type="Pfam" id="PF09377">
    <property type="entry name" value="SBDS_domain_II"/>
    <property type="match status" value="1"/>
</dbReference>